<protein>
    <submittedName>
        <fullName evidence="1">Uncharacterized protein</fullName>
    </submittedName>
</protein>
<feature type="non-terminal residue" evidence="1">
    <location>
        <position position="1"/>
    </location>
</feature>
<dbReference type="Proteomes" id="UP001186974">
    <property type="component" value="Unassembled WGS sequence"/>
</dbReference>
<proteinExistence type="predicted"/>
<accession>A0ACC3DGD6</accession>
<evidence type="ECO:0000313" key="2">
    <source>
        <dbReference type="Proteomes" id="UP001186974"/>
    </source>
</evidence>
<sequence>GLNLVIPANKTTALVGSSGSGKSTVVGLLERWYSPTGGALYLDGLDISSIYIQWLRTNIRLVQQEPVLFSGTVYDNVCYGLVGTNSDTSNEAKMKLVKEACKAAYAHDFIVQLPNGYHTQVGERAGMLSGGQKQRIAIARSIVSNPKVLLLDEATSALDPRAEKIVQEALDHVSVNRTTLVIAHKLSTVRKADNIVVMSQGSVMEQGTHEELTAAKGAYYRLVEAQDLGQSGGKDRESSNADIEAEEGEDLKLVLARSATQTRSITDLGVMDTIDPDLGYSLLKCIRILCKEQRTLWSSFAVILVACIAGGTIVPSPSASLLLNERHRPYISRSGLHLRRDDASVSIATRSNGVPR</sequence>
<dbReference type="EMBL" id="JAWDJW010005011">
    <property type="protein sequence ID" value="KAK3070096.1"/>
    <property type="molecule type" value="Genomic_DNA"/>
</dbReference>
<gene>
    <name evidence="1" type="ORF">LTS18_000141</name>
</gene>
<organism evidence="1 2">
    <name type="scientific">Coniosporium uncinatum</name>
    <dbReference type="NCBI Taxonomy" id="93489"/>
    <lineage>
        <taxon>Eukaryota</taxon>
        <taxon>Fungi</taxon>
        <taxon>Dikarya</taxon>
        <taxon>Ascomycota</taxon>
        <taxon>Pezizomycotina</taxon>
        <taxon>Dothideomycetes</taxon>
        <taxon>Dothideomycetes incertae sedis</taxon>
        <taxon>Coniosporium</taxon>
    </lineage>
</organism>
<name>A0ACC3DGD6_9PEZI</name>
<reference evidence="1" key="1">
    <citation type="submission" date="2024-09" db="EMBL/GenBank/DDBJ databases">
        <title>Black Yeasts Isolated from many extreme environments.</title>
        <authorList>
            <person name="Coleine C."/>
            <person name="Stajich J.E."/>
            <person name="Selbmann L."/>
        </authorList>
    </citation>
    <scope>NUCLEOTIDE SEQUENCE</scope>
    <source>
        <strain evidence="1">CCFEE 5737</strain>
    </source>
</reference>
<comment type="caution">
    <text evidence="1">The sequence shown here is derived from an EMBL/GenBank/DDBJ whole genome shotgun (WGS) entry which is preliminary data.</text>
</comment>
<keyword evidence="2" id="KW-1185">Reference proteome</keyword>
<evidence type="ECO:0000313" key="1">
    <source>
        <dbReference type="EMBL" id="KAK3070096.1"/>
    </source>
</evidence>